<feature type="domain" description="NusG-like N-terminal" evidence="4">
    <location>
        <begin position="6"/>
        <end position="104"/>
    </location>
</feature>
<dbReference type="PANTHER" id="PTHR30265">
    <property type="entry name" value="RHO-INTERACTING TRANSCRIPTION TERMINATION FACTOR NUSG"/>
    <property type="match status" value="1"/>
</dbReference>
<dbReference type="NCBIfam" id="NF033644">
    <property type="entry name" value="antiterm_UpxY"/>
    <property type="match status" value="1"/>
</dbReference>
<dbReference type="InterPro" id="IPR036735">
    <property type="entry name" value="NGN_dom_sf"/>
</dbReference>
<dbReference type="PANTHER" id="PTHR30265:SF4">
    <property type="entry name" value="KOW MOTIF FAMILY PROTEIN, EXPRESSED"/>
    <property type="match status" value="1"/>
</dbReference>
<accession>A0ABY3YL48</accession>
<keyword evidence="1" id="KW-0889">Transcription antitermination</keyword>
<dbReference type="SMART" id="SM00738">
    <property type="entry name" value="NGN"/>
    <property type="match status" value="1"/>
</dbReference>
<organism evidence="5 6">
    <name type="scientific">Zhouia spongiae</name>
    <dbReference type="NCBI Taxonomy" id="2202721"/>
    <lineage>
        <taxon>Bacteria</taxon>
        <taxon>Pseudomonadati</taxon>
        <taxon>Bacteroidota</taxon>
        <taxon>Flavobacteriia</taxon>
        <taxon>Flavobacteriales</taxon>
        <taxon>Flavobacteriaceae</taxon>
        <taxon>Zhouia</taxon>
    </lineage>
</organism>
<reference evidence="5 6" key="1">
    <citation type="journal article" date="2018" name="Int. J. Syst. Evol. Microbiol.">
        <title>Zhouia spongiae sp. nov., isolated from a marine sponge.</title>
        <authorList>
            <person name="Zhuang L."/>
            <person name="Lin B."/>
            <person name="Qin F."/>
            <person name="Luo L."/>
        </authorList>
    </citation>
    <scope>NUCLEOTIDE SEQUENCE [LARGE SCALE GENOMIC DNA]</scope>
    <source>
        <strain evidence="5 6">HN-Y44</strain>
    </source>
</reference>
<dbReference type="CDD" id="cd09895">
    <property type="entry name" value="NGN_SP_UpxY"/>
    <property type="match status" value="1"/>
</dbReference>
<name>A0ABY3YL48_9FLAO</name>
<proteinExistence type="predicted"/>
<dbReference type="SUPFAM" id="SSF82679">
    <property type="entry name" value="N-utilization substance G protein NusG, N-terminal domain"/>
    <property type="match status" value="1"/>
</dbReference>
<sequence>MSDQKSGKWHVIYVKSRYEKKVHKYLKEKNLISFLPVTKSIRKWSDRKKVVFKPLFPSYVFVYINTSLDFHKALSVKGACCYIRFGKEYAIVSDKEINQIKILVEDDNISDISTNNHNLKVGDTRQIESGPLSGLECEILKVGNSNSIKVKLDSLQQSIIASVPSCYFNCSIES</sequence>
<evidence type="ECO:0000313" key="6">
    <source>
        <dbReference type="Proteomes" id="UP000829476"/>
    </source>
</evidence>
<dbReference type="Proteomes" id="UP000829476">
    <property type="component" value="Chromosome"/>
</dbReference>
<protein>
    <submittedName>
        <fullName evidence="5">UpxY family transcription antiterminator</fullName>
    </submittedName>
</protein>
<evidence type="ECO:0000256" key="2">
    <source>
        <dbReference type="ARBA" id="ARBA00023015"/>
    </source>
</evidence>
<dbReference type="Pfam" id="PF02357">
    <property type="entry name" value="NusG"/>
    <property type="match status" value="1"/>
</dbReference>
<dbReference type="InterPro" id="IPR006645">
    <property type="entry name" value="NGN-like_dom"/>
</dbReference>
<keyword evidence="6" id="KW-1185">Reference proteome</keyword>
<evidence type="ECO:0000256" key="3">
    <source>
        <dbReference type="ARBA" id="ARBA00023163"/>
    </source>
</evidence>
<gene>
    <name evidence="5" type="ORF">MQE36_14685</name>
</gene>
<dbReference type="RefSeq" id="WP_242936726.1">
    <property type="nucleotide sequence ID" value="NZ_CP094326.1"/>
</dbReference>
<keyword evidence="3" id="KW-0804">Transcription</keyword>
<dbReference type="Gene3D" id="3.30.70.940">
    <property type="entry name" value="NusG, N-terminal domain"/>
    <property type="match status" value="1"/>
</dbReference>
<evidence type="ECO:0000313" key="5">
    <source>
        <dbReference type="EMBL" id="UNY98319.1"/>
    </source>
</evidence>
<evidence type="ECO:0000256" key="1">
    <source>
        <dbReference type="ARBA" id="ARBA00022814"/>
    </source>
</evidence>
<dbReference type="EMBL" id="CP094326">
    <property type="protein sequence ID" value="UNY98319.1"/>
    <property type="molecule type" value="Genomic_DNA"/>
</dbReference>
<keyword evidence="2" id="KW-0805">Transcription regulation</keyword>
<dbReference type="InterPro" id="IPR043425">
    <property type="entry name" value="NusG-like"/>
</dbReference>
<evidence type="ECO:0000259" key="4">
    <source>
        <dbReference type="SMART" id="SM00738"/>
    </source>
</evidence>